<gene>
    <name evidence="1" type="ORF">PS943_04064</name>
</gene>
<sequence length="64" mass="7175">MIKGPGRSACFRGGVTYGYRECLRKGRVRQKLRRKFVGHSWIDGLAKSSLAQSVVLERSAHLLS</sequence>
<evidence type="ECO:0000313" key="2">
    <source>
        <dbReference type="Proteomes" id="UP000325645"/>
    </source>
</evidence>
<reference evidence="1 2" key="1">
    <citation type="submission" date="2019-09" db="EMBL/GenBank/DDBJ databases">
        <authorList>
            <person name="Chandra G."/>
            <person name="Truman W A."/>
        </authorList>
    </citation>
    <scope>NUCLEOTIDE SEQUENCE [LARGE SCALE GENOMIC DNA]</scope>
    <source>
        <strain evidence="1">PS943</strain>
    </source>
</reference>
<proteinExistence type="predicted"/>
<evidence type="ECO:0000313" key="1">
    <source>
        <dbReference type="EMBL" id="VVQ34872.1"/>
    </source>
</evidence>
<dbReference type="EMBL" id="CABVJH010000007">
    <property type="protein sequence ID" value="VVQ34872.1"/>
    <property type="molecule type" value="Genomic_DNA"/>
</dbReference>
<dbReference type="AlphaFoldDB" id="A0A5E7WII6"/>
<name>A0A5E7WII6_PSEFL</name>
<dbReference type="Proteomes" id="UP000325645">
    <property type="component" value="Unassembled WGS sequence"/>
</dbReference>
<organism evidence="1 2">
    <name type="scientific">Pseudomonas fluorescens</name>
    <dbReference type="NCBI Taxonomy" id="294"/>
    <lineage>
        <taxon>Bacteria</taxon>
        <taxon>Pseudomonadati</taxon>
        <taxon>Pseudomonadota</taxon>
        <taxon>Gammaproteobacteria</taxon>
        <taxon>Pseudomonadales</taxon>
        <taxon>Pseudomonadaceae</taxon>
        <taxon>Pseudomonas</taxon>
    </lineage>
</organism>
<accession>A0A5E7WII6</accession>
<protein>
    <submittedName>
        <fullName evidence="1">Uncharacterized protein</fullName>
    </submittedName>
</protein>